<dbReference type="GO" id="GO:0005524">
    <property type="term" value="F:ATP binding"/>
    <property type="evidence" value="ECO:0007669"/>
    <property type="project" value="UniProtKB-KW"/>
</dbReference>
<keyword evidence="4 10" id="KW-0812">Transmembrane</keyword>
<feature type="transmembrane region" description="Helical" evidence="10">
    <location>
        <begin position="855"/>
        <end position="871"/>
    </location>
</feature>
<comment type="subcellular location">
    <subcellularLocation>
        <location evidence="1">Membrane</location>
        <topology evidence="1">Multi-pass membrane protein</topology>
    </subcellularLocation>
</comment>
<feature type="transmembrane region" description="Helical" evidence="10">
    <location>
        <begin position="236"/>
        <end position="253"/>
    </location>
</feature>
<dbReference type="InterPro" id="IPR017871">
    <property type="entry name" value="ABC_transporter-like_CS"/>
</dbReference>
<keyword evidence="9 10" id="KW-0472">Membrane</keyword>
<dbReference type="SMART" id="SM00382">
    <property type="entry name" value="AAA"/>
    <property type="match status" value="2"/>
</dbReference>
<evidence type="ECO:0000256" key="10">
    <source>
        <dbReference type="SAM" id="Phobius"/>
    </source>
</evidence>
<evidence type="ECO:0000259" key="11">
    <source>
        <dbReference type="PROSITE" id="PS50893"/>
    </source>
</evidence>
<dbReference type="SUPFAM" id="SSF90123">
    <property type="entry name" value="ABC transporter transmembrane region"/>
    <property type="match status" value="2"/>
</dbReference>
<keyword evidence="6" id="KW-0547">Nucleotide-binding</keyword>
<dbReference type="Proteomes" id="UP000225706">
    <property type="component" value="Unassembled WGS sequence"/>
</dbReference>
<keyword evidence="14" id="KW-1185">Reference proteome</keyword>
<feature type="domain" description="ABC transporter" evidence="11">
    <location>
        <begin position="453"/>
        <end position="676"/>
    </location>
</feature>
<dbReference type="EMBL" id="LSMT01000513">
    <property type="protein sequence ID" value="PFX16866.1"/>
    <property type="molecule type" value="Genomic_DNA"/>
</dbReference>
<dbReference type="CDD" id="cd18580">
    <property type="entry name" value="ABC_6TM_ABCC_D2"/>
    <property type="match status" value="1"/>
</dbReference>
<dbReference type="PROSITE" id="PS00211">
    <property type="entry name" value="ABC_TRANSPORTER_1"/>
    <property type="match status" value="2"/>
</dbReference>
<keyword evidence="7" id="KW-0067">ATP-binding</keyword>
<dbReference type="OrthoDB" id="5967058at2759"/>
<dbReference type="CDD" id="cd18579">
    <property type="entry name" value="ABC_6TM_ABCC_D1"/>
    <property type="match status" value="1"/>
</dbReference>
<proteinExistence type="inferred from homology"/>
<feature type="domain" description="ABC transmembrane type-1" evidence="12">
    <location>
        <begin position="105"/>
        <end position="365"/>
    </location>
</feature>
<dbReference type="InterPro" id="IPR027417">
    <property type="entry name" value="P-loop_NTPase"/>
</dbReference>
<keyword evidence="8 10" id="KW-1133">Transmembrane helix</keyword>
<dbReference type="GO" id="GO:0016020">
    <property type="term" value="C:membrane"/>
    <property type="evidence" value="ECO:0007669"/>
    <property type="project" value="UniProtKB-SubCell"/>
</dbReference>
<sequence>MNTETSTRKNQSPLERAHIFSLLFFWWMNDTLKLGYQRPLQDEDLLPLQEELKTETLVDKLEAEWLKESAICTRRNKQPCLWRVAFKMFSLKKYLKLVAVKLTHSLSNILLPIMVWLFLSSLSENADVNQSSTILQVVAISFLTVVKGMSHHHSFFLAGIFALQLKVSAIGLIYKKILKLNRRSFNEIASGQTINLVSNDANRLQDAVWSMLFFVFAPIEILSSGVLLWFLIGWQALVGAGFFLIVIIYISVLSKKAGHLREDAASVTDRRLEILNEVMAGIRSIKIHAWEWNFRDLIRNLRTNEIGIIRWRGAILSSFDALYFTNTPIAGFISMTTLLLTNNHLTAFQIFTLMSTLNVIKFSVSVSMGETLHLLADAKVSFDRIQKFLELSSFPGLRENDIQLKSDGSPTFDQKHFQGENFTFNEFTSFCTIPKKENIERACLERSRTESWISLKNISCSWNQKDKPDTLRSVSINIYNNQFITITGPVGCGKSSLLQAILGELPCNSGEIRHSGSIAYVPQLPCVFSGTIQHNITFGKPLDELRYQGILEACSLHKDLEQFSKGDLTHIGQRGVSLSGGQSARICLARALYADRDIYLLDDPLSAVDIQVGKHIFRKCLRGLLSEKICVLVTHQHQFLESNDYTVVMERGSIECQGKYVDLLNNNMLSKTAFVGKGYQRKESLKMSIPIRRRRTETSLGLPTMEEVGDGLDEGGEDRMMGKVSWTLYWQYFRSALPAALLMCLFVLVLFVQVVSISPYWWLSRIASMSDDQQRDLTTLGIYGSLVIGTLILSTIISFLFLSTLLRASEKLHDKMFTAIIKAPVFFFDTNPVGRILNRFSKDVGCMDDTLPPQFLLAVQLCLFSLGATLLPAATNYWLVIGITPLILLFFYYARYYLKTSRELKRLEAIKCSPVYSHISDTIAGLEVIRSSDMEKIFLQDLFRYQDQNTPAVIMVLGSSKWLGVRLELLCSLLVALVAAGAVLVTQIPGSHRALRDITVDIKDKEKVGLVGRTGSGKSSVVAALFRMPQPDGMVMVDGIDLETLNIQDVRRTFSVITQYPFLYAGSVRDNMDPFKKFEDHEIWNALEDVQMKQWVQLLPGQLQYRLTESGSNLSVGERQLLCLARVLLQKNKIVILDEVTANVDFKTDRLIQEVIRTKLKDVTVLTIAHRLESIIDYDRVMVIDRGRVVEFDKPGVLLNKRGSYFAELVKSYNGTVSS</sequence>
<feature type="transmembrane region" description="Helical" evidence="10">
    <location>
        <begin position="208"/>
        <end position="230"/>
    </location>
</feature>
<feature type="transmembrane region" description="Helical" evidence="10">
    <location>
        <begin position="969"/>
        <end position="988"/>
    </location>
</feature>
<feature type="transmembrane region" description="Helical" evidence="10">
    <location>
        <begin position="739"/>
        <end position="762"/>
    </location>
</feature>
<evidence type="ECO:0000256" key="6">
    <source>
        <dbReference type="ARBA" id="ARBA00022741"/>
    </source>
</evidence>
<dbReference type="PROSITE" id="PS50929">
    <property type="entry name" value="ABC_TM1F"/>
    <property type="match status" value="2"/>
</dbReference>
<evidence type="ECO:0000256" key="7">
    <source>
        <dbReference type="ARBA" id="ARBA00022840"/>
    </source>
</evidence>
<evidence type="ECO:0000313" key="14">
    <source>
        <dbReference type="Proteomes" id="UP000225706"/>
    </source>
</evidence>
<evidence type="ECO:0000256" key="2">
    <source>
        <dbReference type="ARBA" id="ARBA00009726"/>
    </source>
</evidence>
<evidence type="ECO:0000256" key="1">
    <source>
        <dbReference type="ARBA" id="ARBA00004141"/>
    </source>
</evidence>
<name>A0A2B4RI51_STYPI</name>
<evidence type="ECO:0000259" key="12">
    <source>
        <dbReference type="PROSITE" id="PS50929"/>
    </source>
</evidence>
<dbReference type="FunFam" id="3.40.50.300:FF:000163">
    <property type="entry name" value="Multidrug resistance-associated protein member 4"/>
    <property type="match status" value="1"/>
</dbReference>
<dbReference type="CDD" id="cd03250">
    <property type="entry name" value="ABCC_MRP_domain1"/>
    <property type="match status" value="1"/>
</dbReference>
<dbReference type="AlphaFoldDB" id="A0A2B4RI51"/>
<evidence type="ECO:0000313" key="13">
    <source>
        <dbReference type="EMBL" id="PFX16866.1"/>
    </source>
</evidence>
<evidence type="ECO:0000256" key="3">
    <source>
        <dbReference type="ARBA" id="ARBA00022448"/>
    </source>
</evidence>
<dbReference type="GO" id="GO:0140359">
    <property type="term" value="F:ABC-type transporter activity"/>
    <property type="evidence" value="ECO:0007669"/>
    <property type="project" value="InterPro"/>
</dbReference>
<dbReference type="STRING" id="50429.A0A2B4RI51"/>
<protein>
    <submittedName>
        <fullName evidence="13">Multidrug resistance-associated protein 4</fullName>
    </submittedName>
</protein>
<dbReference type="GO" id="GO:0016887">
    <property type="term" value="F:ATP hydrolysis activity"/>
    <property type="evidence" value="ECO:0007669"/>
    <property type="project" value="InterPro"/>
</dbReference>
<evidence type="ECO:0000256" key="4">
    <source>
        <dbReference type="ARBA" id="ARBA00022692"/>
    </source>
</evidence>
<dbReference type="Gene3D" id="1.20.1560.10">
    <property type="entry name" value="ABC transporter type 1, transmembrane domain"/>
    <property type="match status" value="2"/>
</dbReference>
<dbReference type="SUPFAM" id="SSF52540">
    <property type="entry name" value="P-loop containing nucleoside triphosphate hydrolases"/>
    <property type="match status" value="2"/>
</dbReference>
<evidence type="ECO:0000256" key="9">
    <source>
        <dbReference type="ARBA" id="ARBA00023136"/>
    </source>
</evidence>
<accession>A0A2B4RI51</accession>
<dbReference type="InterPro" id="IPR044746">
    <property type="entry name" value="ABCC_6TM_D1"/>
</dbReference>
<feature type="domain" description="ABC transporter" evidence="11">
    <location>
        <begin position="978"/>
        <end position="1211"/>
    </location>
</feature>
<organism evidence="13 14">
    <name type="scientific">Stylophora pistillata</name>
    <name type="common">Smooth cauliflower coral</name>
    <dbReference type="NCBI Taxonomy" id="50429"/>
    <lineage>
        <taxon>Eukaryota</taxon>
        <taxon>Metazoa</taxon>
        <taxon>Cnidaria</taxon>
        <taxon>Anthozoa</taxon>
        <taxon>Hexacorallia</taxon>
        <taxon>Scleractinia</taxon>
        <taxon>Astrocoeniina</taxon>
        <taxon>Pocilloporidae</taxon>
        <taxon>Stylophora</taxon>
    </lineage>
</organism>
<dbReference type="InterPro" id="IPR003439">
    <property type="entry name" value="ABC_transporter-like_ATP-bd"/>
</dbReference>
<feature type="transmembrane region" description="Helical" evidence="10">
    <location>
        <begin position="877"/>
        <end position="898"/>
    </location>
</feature>
<dbReference type="PROSITE" id="PS50893">
    <property type="entry name" value="ABC_TRANSPORTER_2"/>
    <property type="match status" value="2"/>
</dbReference>
<comment type="similarity">
    <text evidence="2">Belongs to the ABC transporter superfamily. ABCC family. Conjugate transporter (TC 3.A.1.208) subfamily.</text>
</comment>
<dbReference type="FunFam" id="1.20.1560.10:FF:000013">
    <property type="entry name" value="ABC transporter C family member 2"/>
    <property type="match status" value="1"/>
</dbReference>
<dbReference type="Gene3D" id="3.40.50.300">
    <property type="entry name" value="P-loop containing nucleotide triphosphate hydrolases"/>
    <property type="match status" value="2"/>
</dbReference>
<dbReference type="CDD" id="cd03244">
    <property type="entry name" value="ABCC_MRP_domain2"/>
    <property type="match status" value="1"/>
</dbReference>
<dbReference type="Pfam" id="PF00664">
    <property type="entry name" value="ABC_membrane"/>
    <property type="match status" value="2"/>
</dbReference>
<evidence type="ECO:0000256" key="8">
    <source>
        <dbReference type="ARBA" id="ARBA00022989"/>
    </source>
</evidence>
<evidence type="ECO:0000256" key="5">
    <source>
        <dbReference type="ARBA" id="ARBA00022737"/>
    </source>
</evidence>
<keyword evidence="5" id="KW-0677">Repeat</keyword>
<dbReference type="InterPro" id="IPR003593">
    <property type="entry name" value="AAA+_ATPase"/>
</dbReference>
<dbReference type="PANTHER" id="PTHR24223">
    <property type="entry name" value="ATP-BINDING CASSETTE SUB-FAMILY C"/>
    <property type="match status" value="1"/>
</dbReference>
<dbReference type="PANTHER" id="PTHR24223:SF456">
    <property type="entry name" value="MULTIDRUG RESISTANCE-ASSOCIATED PROTEIN LETHAL(2)03659"/>
    <property type="match status" value="1"/>
</dbReference>
<keyword evidence="3" id="KW-0813">Transport</keyword>
<dbReference type="InterPro" id="IPR044726">
    <property type="entry name" value="ABCC_6TM_D2"/>
</dbReference>
<reference evidence="14" key="1">
    <citation type="journal article" date="2017" name="bioRxiv">
        <title>Comparative analysis of the genomes of Stylophora pistillata and Acropora digitifera provides evidence for extensive differences between species of corals.</title>
        <authorList>
            <person name="Voolstra C.R."/>
            <person name="Li Y."/>
            <person name="Liew Y.J."/>
            <person name="Baumgarten S."/>
            <person name="Zoccola D."/>
            <person name="Flot J.-F."/>
            <person name="Tambutte S."/>
            <person name="Allemand D."/>
            <person name="Aranda M."/>
        </authorList>
    </citation>
    <scope>NUCLEOTIDE SEQUENCE [LARGE SCALE GENOMIC DNA]</scope>
</reference>
<feature type="domain" description="ABC transmembrane type-1" evidence="12">
    <location>
        <begin position="745"/>
        <end position="987"/>
    </location>
</feature>
<feature type="transmembrane region" description="Helical" evidence="10">
    <location>
        <begin position="155"/>
        <end position="174"/>
    </location>
</feature>
<comment type="caution">
    <text evidence="13">The sequence shown here is derived from an EMBL/GenBank/DDBJ whole genome shotgun (WGS) entry which is preliminary data.</text>
</comment>
<dbReference type="FunFam" id="3.40.50.300:FF:000973">
    <property type="entry name" value="Multidrug resistance-associated protein 4"/>
    <property type="match status" value="1"/>
</dbReference>
<dbReference type="Pfam" id="PF00005">
    <property type="entry name" value="ABC_tran"/>
    <property type="match status" value="2"/>
</dbReference>
<feature type="transmembrane region" description="Helical" evidence="10">
    <location>
        <begin position="782"/>
        <end position="806"/>
    </location>
</feature>
<gene>
    <name evidence="13" type="primary">ABCC4</name>
    <name evidence="13" type="ORF">AWC38_SpisGene18851</name>
</gene>
<dbReference type="InterPro" id="IPR011527">
    <property type="entry name" value="ABC1_TM_dom"/>
</dbReference>
<feature type="transmembrane region" description="Helical" evidence="10">
    <location>
        <begin position="97"/>
        <end position="119"/>
    </location>
</feature>
<dbReference type="InterPro" id="IPR036640">
    <property type="entry name" value="ABC1_TM_sf"/>
</dbReference>
<dbReference type="InterPro" id="IPR050173">
    <property type="entry name" value="ABC_transporter_C-like"/>
</dbReference>